<organism evidence="2 3">
    <name type="scientific">Micromonospora mirobrigensis</name>
    <dbReference type="NCBI Taxonomy" id="262898"/>
    <lineage>
        <taxon>Bacteria</taxon>
        <taxon>Bacillati</taxon>
        <taxon>Actinomycetota</taxon>
        <taxon>Actinomycetes</taxon>
        <taxon>Micromonosporales</taxon>
        <taxon>Micromonosporaceae</taxon>
        <taxon>Micromonospora</taxon>
    </lineage>
</organism>
<feature type="compositionally biased region" description="Basic residues" evidence="1">
    <location>
        <begin position="1"/>
        <end position="20"/>
    </location>
</feature>
<dbReference type="AlphaFoldDB" id="A0A1C4Z3U2"/>
<evidence type="ECO:0000313" key="2">
    <source>
        <dbReference type="EMBL" id="SCF27281.1"/>
    </source>
</evidence>
<dbReference type="STRING" id="262898.GA0070564_10518"/>
<dbReference type="EMBL" id="FMCX01000005">
    <property type="protein sequence ID" value="SCF27281.1"/>
    <property type="molecule type" value="Genomic_DNA"/>
</dbReference>
<evidence type="ECO:0000256" key="1">
    <source>
        <dbReference type="SAM" id="MobiDB-lite"/>
    </source>
</evidence>
<feature type="region of interest" description="Disordered" evidence="1">
    <location>
        <begin position="1"/>
        <end position="21"/>
    </location>
</feature>
<dbReference type="Proteomes" id="UP000199504">
    <property type="component" value="Unassembled WGS sequence"/>
</dbReference>
<protein>
    <submittedName>
        <fullName evidence="2">Uncharacterized protein</fullName>
    </submittedName>
</protein>
<reference evidence="3" key="1">
    <citation type="submission" date="2016-06" db="EMBL/GenBank/DDBJ databases">
        <authorList>
            <person name="Varghese N."/>
            <person name="Submissions Spin"/>
        </authorList>
    </citation>
    <scope>NUCLEOTIDE SEQUENCE [LARGE SCALE GENOMIC DNA]</scope>
    <source>
        <strain evidence="3">DSM 44830</strain>
    </source>
</reference>
<accession>A0A1C4Z3U2</accession>
<proteinExistence type="predicted"/>
<feature type="region of interest" description="Disordered" evidence="1">
    <location>
        <begin position="218"/>
        <end position="259"/>
    </location>
</feature>
<evidence type="ECO:0000313" key="3">
    <source>
        <dbReference type="Proteomes" id="UP000199504"/>
    </source>
</evidence>
<sequence>MHPARGRRPMPGRTGRRLRRLPTLDQPFVRLAHNSVVVTDTGAGFGVSVQSGPPSVGAPDRTRGAEVDRSAESGDGSGSVRVALAEIDDSLRSVSPWWISISPLPDVSSGWAARQPALLAFAMSSLTPIAAANMRATAVLAVTSRLPGPSSNISNGGCRTRVMSRVVGIRSRRTTTRWPGSSARRSRARCGWCARRRVLPVIAPPGRARCRCSPPLARDRRTWSRAVSRCGSRSSSKPGSGCLRSPGGGPPGYGPGRPR</sequence>
<feature type="region of interest" description="Disordered" evidence="1">
    <location>
        <begin position="47"/>
        <end position="77"/>
    </location>
</feature>
<keyword evidence="3" id="KW-1185">Reference proteome</keyword>
<gene>
    <name evidence="2" type="ORF">GA0070564_10518</name>
</gene>
<feature type="compositionally biased region" description="Basic and acidic residues" evidence="1">
    <location>
        <begin position="60"/>
        <end position="72"/>
    </location>
</feature>
<name>A0A1C4Z3U2_9ACTN</name>